<gene>
    <name evidence="1" type="ORF">K0M31_016909</name>
</gene>
<accession>A0AA40FDW6</accession>
<protein>
    <submittedName>
        <fullName evidence="1">Uncharacterized protein</fullName>
    </submittedName>
</protein>
<dbReference type="EMBL" id="JAHYIQ010000054">
    <property type="protein sequence ID" value="KAK1117213.1"/>
    <property type="molecule type" value="Genomic_DNA"/>
</dbReference>
<name>A0AA40FDW6_9HYME</name>
<organism evidence="1 2">
    <name type="scientific">Melipona bicolor</name>
    <dbReference type="NCBI Taxonomy" id="60889"/>
    <lineage>
        <taxon>Eukaryota</taxon>
        <taxon>Metazoa</taxon>
        <taxon>Ecdysozoa</taxon>
        <taxon>Arthropoda</taxon>
        <taxon>Hexapoda</taxon>
        <taxon>Insecta</taxon>
        <taxon>Pterygota</taxon>
        <taxon>Neoptera</taxon>
        <taxon>Endopterygota</taxon>
        <taxon>Hymenoptera</taxon>
        <taxon>Apocrita</taxon>
        <taxon>Aculeata</taxon>
        <taxon>Apoidea</taxon>
        <taxon>Anthophila</taxon>
        <taxon>Apidae</taxon>
        <taxon>Melipona</taxon>
    </lineage>
</organism>
<feature type="non-terminal residue" evidence="1">
    <location>
        <position position="1"/>
    </location>
</feature>
<dbReference type="Proteomes" id="UP001177670">
    <property type="component" value="Unassembled WGS sequence"/>
</dbReference>
<comment type="caution">
    <text evidence="1">The sequence shown here is derived from an EMBL/GenBank/DDBJ whole genome shotgun (WGS) entry which is preliminary data.</text>
</comment>
<evidence type="ECO:0000313" key="1">
    <source>
        <dbReference type="EMBL" id="KAK1117213.1"/>
    </source>
</evidence>
<keyword evidence="2" id="KW-1185">Reference proteome</keyword>
<dbReference type="AlphaFoldDB" id="A0AA40FDW6"/>
<evidence type="ECO:0000313" key="2">
    <source>
        <dbReference type="Proteomes" id="UP001177670"/>
    </source>
</evidence>
<reference evidence="1" key="1">
    <citation type="submission" date="2021-10" db="EMBL/GenBank/DDBJ databases">
        <title>Melipona bicolor Genome sequencing and assembly.</title>
        <authorList>
            <person name="Araujo N.S."/>
            <person name="Arias M.C."/>
        </authorList>
    </citation>
    <scope>NUCLEOTIDE SEQUENCE</scope>
    <source>
        <strain evidence="1">USP_2M_L1-L4_2017</strain>
        <tissue evidence="1">Whole body</tissue>
    </source>
</reference>
<proteinExistence type="predicted"/>
<sequence length="72" mass="8571">SFTASDEPRIVVFLLVTQYPPHLKLTRFSLKHAWRMILFLSWVNEGERDLINGFNLKCYEAPYNDTESKFEF</sequence>